<dbReference type="PANTHER" id="PTHR16291">
    <property type="entry name" value="NUCLEAR CAP-BINDING PROTEIN SUBUNIT 3"/>
    <property type="match status" value="1"/>
</dbReference>
<comment type="caution">
    <text evidence="2">The sequence shown here is derived from an EMBL/GenBank/DDBJ whole genome shotgun (WGS) entry which is preliminary data.</text>
</comment>
<dbReference type="GO" id="GO:0000340">
    <property type="term" value="F:RNA 7-methylguanosine cap binding"/>
    <property type="evidence" value="ECO:0007669"/>
    <property type="project" value="InterPro"/>
</dbReference>
<feature type="region of interest" description="Disordered" evidence="1">
    <location>
        <begin position="98"/>
        <end position="167"/>
    </location>
</feature>
<feature type="compositionally biased region" description="Basic and acidic residues" evidence="1">
    <location>
        <begin position="98"/>
        <end position="128"/>
    </location>
</feature>
<proteinExistence type="predicted"/>
<feature type="compositionally biased region" description="Acidic residues" evidence="1">
    <location>
        <begin position="130"/>
        <end position="165"/>
    </location>
</feature>
<dbReference type="Proteomes" id="UP001378960">
    <property type="component" value="Unassembled WGS sequence"/>
</dbReference>
<accession>A0AAV5RC49</accession>
<name>A0AAV5RC49_PICKL</name>
<evidence type="ECO:0000256" key="1">
    <source>
        <dbReference type="SAM" id="MobiDB-lite"/>
    </source>
</evidence>
<feature type="compositionally biased region" description="Basic and acidic residues" evidence="1">
    <location>
        <begin position="411"/>
        <end position="456"/>
    </location>
</feature>
<keyword evidence="3" id="KW-1185">Reference proteome</keyword>
<feature type="region of interest" description="Disordered" evidence="1">
    <location>
        <begin position="360"/>
        <end position="381"/>
    </location>
</feature>
<gene>
    <name evidence="2" type="ORF">DAPK24_054680</name>
</gene>
<dbReference type="GO" id="GO:0005634">
    <property type="term" value="C:nucleus"/>
    <property type="evidence" value="ECO:0007669"/>
    <property type="project" value="TreeGrafter"/>
</dbReference>
<feature type="compositionally biased region" description="Basic and acidic residues" evidence="1">
    <location>
        <begin position="364"/>
        <end position="381"/>
    </location>
</feature>
<sequence>MEQETLPPHLQGEEIAEQLDVENDVEEEQTILTSLHLSGVDDLSTEQIKEYLEQHIRPKNSFATHEKYSYMDFRLKWINDHEINVVFDYNENKEAKQRYEAERQQNRKLTREEKSKQPDLFDELKALDGETPETEGDTNGETQNEMEVDENTNDDNNDDKGDDMESQIGNESIRGAADAILLLTNFENICREHQEFSELPIEDQFAAVTQAPKLQDRQCWDLVLDKDGKVVKTEEAKSFYKVFEKTVLGIEEQEQETSNEDAEIKLNAIEPVEEQKESEMQSLDLSDESNKIIKLEVRYSTPKDRKVKDAKNYSRYYLLHGEPEDTSRLPPARENTAPIKQARYQKDLITGQGVETTGVFGYAHDNDRDAYSNDPRSYRDQRRWDNDLYNDSYRNRMDSRDYRDYRDHRDNRYRGDRYRDDRYRNDRYGDDRRSGEWRGFRGPERRPGGIYKERRGGRGGGRGRGRGGNRGGNLSRDLPDLFPNFGN</sequence>
<protein>
    <recommendedName>
        <fullName evidence="4">SERRATE/Ars2 N-terminal domain-containing protein</fullName>
    </recommendedName>
</protein>
<dbReference type="Pfam" id="PF10309">
    <property type="entry name" value="NCBP3"/>
    <property type="match status" value="1"/>
</dbReference>
<evidence type="ECO:0000313" key="3">
    <source>
        <dbReference type="Proteomes" id="UP001378960"/>
    </source>
</evidence>
<evidence type="ECO:0000313" key="2">
    <source>
        <dbReference type="EMBL" id="GMM48870.1"/>
    </source>
</evidence>
<dbReference type="PANTHER" id="PTHR16291:SF0">
    <property type="entry name" value="NUCLEAR CAP-BINDING PROTEIN SUBUNIT 3"/>
    <property type="match status" value="1"/>
</dbReference>
<dbReference type="GO" id="GO:0003729">
    <property type="term" value="F:mRNA binding"/>
    <property type="evidence" value="ECO:0007669"/>
    <property type="project" value="InterPro"/>
</dbReference>
<dbReference type="EMBL" id="BTGB01000009">
    <property type="protein sequence ID" value="GMM48870.1"/>
    <property type="molecule type" value="Genomic_DNA"/>
</dbReference>
<dbReference type="AlphaFoldDB" id="A0AAV5RC49"/>
<organism evidence="2 3">
    <name type="scientific">Pichia kluyveri</name>
    <name type="common">Yeast</name>
    <dbReference type="NCBI Taxonomy" id="36015"/>
    <lineage>
        <taxon>Eukaryota</taxon>
        <taxon>Fungi</taxon>
        <taxon>Dikarya</taxon>
        <taxon>Ascomycota</taxon>
        <taxon>Saccharomycotina</taxon>
        <taxon>Pichiomycetes</taxon>
        <taxon>Pichiales</taxon>
        <taxon>Pichiaceae</taxon>
        <taxon>Pichia</taxon>
    </lineage>
</organism>
<feature type="region of interest" description="Disordered" evidence="1">
    <location>
        <begin position="411"/>
        <end position="487"/>
    </location>
</feature>
<reference evidence="2 3" key="1">
    <citation type="journal article" date="2023" name="Elife">
        <title>Identification of key yeast species and microbe-microbe interactions impacting larval growth of Drosophila in the wild.</title>
        <authorList>
            <person name="Mure A."/>
            <person name="Sugiura Y."/>
            <person name="Maeda R."/>
            <person name="Honda K."/>
            <person name="Sakurai N."/>
            <person name="Takahashi Y."/>
            <person name="Watada M."/>
            <person name="Katoh T."/>
            <person name="Gotoh A."/>
            <person name="Gotoh Y."/>
            <person name="Taniguchi I."/>
            <person name="Nakamura K."/>
            <person name="Hayashi T."/>
            <person name="Katayama T."/>
            <person name="Uemura T."/>
            <person name="Hattori Y."/>
        </authorList>
    </citation>
    <scope>NUCLEOTIDE SEQUENCE [LARGE SCALE GENOMIC DNA]</scope>
    <source>
        <strain evidence="2 3">PK-24</strain>
    </source>
</reference>
<feature type="compositionally biased region" description="Basic residues" evidence="1">
    <location>
        <begin position="457"/>
        <end position="467"/>
    </location>
</feature>
<evidence type="ECO:0008006" key="4">
    <source>
        <dbReference type="Google" id="ProtNLM"/>
    </source>
</evidence>
<dbReference type="InterPro" id="IPR019416">
    <property type="entry name" value="NCBP3"/>
</dbReference>